<evidence type="ECO:0000313" key="3">
    <source>
        <dbReference type="EMBL" id="KAJ3643416.1"/>
    </source>
</evidence>
<dbReference type="EMBL" id="JALNTZ010000008">
    <property type="protein sequence ID" value="KAJ3643416.1"/>
    <property type="molecule type" value="Genomic_DNA"/>
</dbReference>
<dbReference type="InterPro" id="IPR013087">
    <property type="entry name" value="Znf_C2H2_type"/>
</dbReference>
<dbReference type="PANTHER" id="PTHR33776">
    <property type="entry name" value="ENDO/EXONUCLEASE/PHOSPHATASE DOMAIN-CONTAINING PROTEIN"/>
    <property type="match status" value="1"/>
</dbReference>
<evidence type="ECO:0000256" key="1">
    <source>
        <dbReference type="PROSITE-ProRule" id="PRU00042"/>
    </source>
</evidence>
<reference evidence="3" key="1">
    <citation type="journal article" date="2023" name="G3 (Bethesda)">
        <title>Whole genome assemblies of Zophobas morio and Tenebrio molitor.</title>
        <authorList>
            <person name="Kaur S."/>
            <person name="Stinson S.A."/>
            <person name="diCenzo G.C."/>
        </authorList>
    </citation>
    <scope>NUCLEOTIDE SEQUENCE</scope>
    <source>
        <strain evidence="3">QUZm001</strain>
    </source>
</reference>
<dbReference type="Gene3D" id="3.30.160.60">
    <property type="entry name" value="Classic Zinc Finger"/>
    <property type="match status" value="1"/>
</dbReference>
<organism evidence="3 4">
    <name type="scientific">Zophobas morio</name>
    <dbReference type="NCBI Taxonomy" id="2755281"/>
    <lineage>
        <taxon>Eukaryota</taxon>
        <taxon>Metazoa</taxon>
        <taxon>Ecdysozoa</taxon>
        <taxon>Arthropoda</taxon>
        <taxon>Hexapoda</taxon>
        <taxon>Insecta</taxon>
        <taxon>Pterygota</taxon>
        <taxon>Neoptera</taxon>
        <taxon>Endopterygota</taxon>
        <taxon>Coleoptera</taxon>
        <taxon>Polyphaga</taxon>
        <taxon>Cucujiformia</taxon>
        <taxon>Tenebrionidae</taxon>
        <taxon>Zophobas</taxon>
    </lineage>
</organism>
<dbReference type="AlphaFoldDB" id="A0AA38M4T4"/>
<dbReference type="GO" id="GO:0008270">
    <property type="term" value="F:zinc ion binding"/>
    <property type="evidence" value="ECO:0007669"/>
    <property type="project" value="UniProtKB-KW"/>
</dbReference>
<evidence type="ECO:0000313" key="4">
    <source>
        <dbReference type="Proteomes" id="UP001168821"/>
    </source>
</evidence>
<dbReference type="SUPFAM" id="SSF56219">
    <property type="entry name" value="DNase I-like"/>
    <property type="match status" value="1"/>
</dbReference>
<dbReference type="SUPFAM" id="SSF57667">
    <property type="entry name" value="beta-beta-alpha zinc fingers"/>
    <property type="match status" value="1"/>
</dbReference>
<dbReference type="PANTHER" id="PTHR33776:SF3">
    <property type="entry name" value="PHD-TYPE DOMAIN-CONTAINING PROTEIN"/>
    <property type="match status" value="1"/>
</dbReference>
<keyword evidence="1" id="KW-0479">Metal-binding</keyword>
<sequence>MMLADVKKVVGDLVDGNKRLRQEIELLKDEKSHGPCVLSDGKILEEVEERQHHNYDRTTRGGGVLIVVKDTYSCTSINLALPIPECELVAASISFGKQKITLLSVYLPPGLTCNSYLQLFEHLELNLNFSNPVIIAGDFNIPEYVNSRDGNKSSYVFDNICHFISIANLSQQHAVLNHNLRLLDLILSNDHIPVKVSRHESALVSEDPHHPCLELDILVKGMEFRFVENPNSVSFSFRKANLEELYLLLVNTDWSKIEEFSDPDSACNYFYNTLHEKNYKCDNCDAVFNSEALLKIHSYLHDSDSSDEQTNHVCPNCQKKFPTQRQLVTHVATHAVVGAKTIQPETFKCPVCHKMFALRERLRVTEADILNSALEEYNGGRDGEQYCHLIAIAGNDGFEQTTDLNAPNSHLYRLLTTSNELPGLVPPR</sequence>
<feature type="domain" description="C2H2-type" evidence="2">
    <location>
        <begin position="312"/>
        <end position="335"/>
    </location>
</feature>
<comment type="caution">
    <text evidence="3">The sequence shown here is derived from an EMBL/GenBank/DDBJ whole genome shotgun (WGS) entry which is preliminary data.</text>
</comment>
<evidence type="ECO:0000259" key="2">
    <source>
        <dbReference type="PROSITE" id="PS50157"/>
    </source>
</evidence>
<dbReference type="PROSITE" id="PS50157">
    <property type="entry name" value="ZINC_FINGER_C2H2_2"/>
    <property type="match status" value="2"/>
</dbReference>
<dbReference type="PROSITE" id="PS00028">
    <property type="entry name" value="ZINC_FINGER_C2H2_1"/>
    <property type="match status" value="2"/>
</dbReference>
<dbReference type="Gene3D" id="3.60.10.10">
    <property type="entry name" value="Endonuclease/exonuclease/phosphatase"/>
    <property type="match status" value="1"/>
</dbReference>
<keyword evidence="1" id="KW-0862">Zinc</keyword>
<keyword evidence="4" id="KW-1185">Reference proteome</keyword>
<name>A0AA38M4T4_9CUCU</name>
<accession>A0AA38M4T4</accession>
<dbReference type="Pfam" id="PF00096">
    <property type="entry name" value="zf-C2H2"/>
    <property type="match status" value="1"/>
</dbReference>
<dbReference type="InterPro" id="IPR036236">
    <property type="entry name" value="Znf_C2H2_sf"/>
</dbReference>
<proteinExistence type="predicted"/>
<gene>
    <name evidence="3" type="ORF">Zmor_026128</name>
</gene>
<feature type="domain" description="C2H2-type" evidence="2">
    <location>
        <begin position="279"/>
        <end position="306"/>
    </location>
</feature>
<protein>
    <recommendedName>
        <fullName evidence="2">C2H2-type domain-containing protein</fullName>
    </recommendedName>
</protein>
<keyword evidence="1" id="KW-0863">Zinc-finger</keyword>
<dbReference type="Proteomes" id="UP001168821">
    <property type="component" value="Unassembled WGS sequence"/>
</dbReference>
<dbReference type="SMART" id="SM00355">
    <property type="entry name" value="ZnF_C2H2"/>
    <property type="match status" value="2"/>
</dbReference>
<dbReference type="InterPro" id="IPR036691">
    <property type="entry name" value="Endo/exonu/phosph_ase_sf"/>
</dbReference>